<evidence type="ECO:0000256" key="3">
    <source>
        <dbReference type="SAM" id="Coils"/>
    </source>
</evidence>
<feature type="compositionally biased region" description="Basic and acidic residues" evidence="4">
    <location>
        <begin position="110"/>
        <end position="140"/>
    </location>
</feature>
<accession>A0A0K8TRS9</accession>
<feature type="region of interest" description="Disordered" evidence="4">
    <location>
        <begin position="1"/>
        <end position="198"/>
    </location>
</feature>
<feature type="region of interest" description="Disordered" evidence="4">
    <location>
        <begin position="310"/>
        <end position="335"/>
    </location>
</feature>
<feature type="region of interest" description="Disordered" evidence="4">
    <location>
        <begin position="244"/>
        <end position="264"/>
    </location>
</feature>
<dbReference type="EMBL" id="GDAI01000998">
    <property type="protein sequence ID" value="JAI16605.1"/>
    <property type="molecule type" value="mRNA"/>
</dbReference>
<sequence>MSSSESEAFESADEDFDSQEKPVPERQKKVTKPVEIDKTSNNEAAIISSDKNDVRGNVNDGVVNKNKETSVKLDEPKKPSILDEYATPPSIVHCWEEGCNNSNFPTSQEVPKHTDKDEQKTCDPQRKTPERKTEQPKESESAAEEGWSDFDDWGDEDDAVDEKKPEANDQKKAATDADDTFFPVLKELSTPDTSNKNEKGLFQNLSKLVPNPTQMLSSYDTFPVLDKISTSNKCNEAKPFPVEEHVETPAPQKHETASAATAKSTSSWGWGGVVSLLSSATEGVTSALSSVIESGMGVPEPEEMAKLQKELEEKRKQSIATGEETPESRDKTPEDKVLHGLGHIVSGVTSIGNKVITGGLDTLEGIGKKTMTILQENDPLLLNKRKLLGLETDKPVLSQVLREAKKKSEEAENNLKQMQKHLYKKQLHFETLFDHYHGLVHLEALEMLSKQSSIRLESLMQPLSGKALAEVQETLNEVEEFCDLGDIENYDAPDDLYPVEELSEKLKNSVEDLGIEVEFPEILKCWEENSNWLKSTDEREAKEVYDKSLRSLAETAALIVHKMHKLAELLLVKEHHSTANEADSIVQLTTTFCWHINGVSNCFARKLNTFDTSEEISSMITNLFVEQSNSTSCIRNVFQLFIPILQVGAV</sequence>
<keyword evidence="3" id="KW-0175">Coiled coil</keyword>
<reference evidence="5" key="1">
    <citation type="journal article" date="2015" name="Insect Biochem. Mol. Biol.">
        <title>An insight into the sialome of the horse fly, Tabanus bromius.</title>
        <authorList>
            <person name="Ribeiro J.M."/>
            <person name="Kazimirova M."/>
            <person name="Takac P."/>
            <person name="Andersen J.F."/>
            <person name="Francischetti I.M."/>
        </authorList>
    </citation>
    <scope>NUCLEOTIDE SEQUENCE</scope>
</reference>
<evidence type="ECO:0000256" key="2">
    <source>
        <dbReference type="ARBA" id="ARBA00022553"/>
    </source>
</evidence>
<evidence type="ECO:0000256" key="4">
    <source>
        <dbReference type="SAM" id="MobiDB-lite"/>
    </source>
</evidence>
<evidence type="ECO:0008006" key="6">
    <source>
        <dbReference type="Google" id="ProtNLM"/>
    </source>
</evidence>
<protein>
    <recommendedName>
        <fullName evidence="6">Protein FAM114A2</fullName>
    </recommendedName>
</protein>
<proteinExistence type="evidence at transcript level"/>
<feature type="compositionally biased region" description="Basic and acidic residues" evidence="4">
    <location>
        <begin position="65"/>
        <end position="81"/>
    </location>
</feature>
<dbReference type="AlphaFoldDB" id="A0A0K8TRS9"/>
<feature type="compositionally biased region" description="Low complexity" evidence="4">
    <location>
        <begin position="55"/>
        <end position="64"/>
    </location>
</feature>
<dbReference type="Pfam" id="PF05334">
    <property type="entry name" value="DUF719"/>
    <property type="match status" value="1"/>
</dbReference>
<feature type="compositionally biased region" description="Acidic residues" evidence="4">
    <location>
        <begin position="7"/>
        <end position="17"/>
    </location>
</feature>
<feature type="compositionally biased region" description="Basic and acidic residues" evidence="4">
    <location>
        <begin position="161"/>
        <end position="175"/>
    </location>
</feature>
<feature type="compositionally biased region" description="Basic and acidic residues" evidence="4">
    <location>
        <begin position="18"/>
        <end position="40"/>
    </location>
</feature>
<evidence type="ECO:0000256" key="1">
    <source>
        <dbReference type="ARBA" id="ARBA00006903"/>
    </source>
</evidence>
<evidence type="ECO:0000313" key="5">
    <source>
        <dbReference type="EMBL" id="JAI16605.1"/>
    </source>
</evidence>
<keyword evidence="2" id="KW-0597">Phosphoprotein</keyword>
<comment type="similarity">
    <text evidence="1">Belongs to the FAM114 family.</text>
</comment>
<organism evidence="5">
    <name type="scientific">Tabanus bromius</name>
    <name type="common">Band-eyed brown horse fly</name>
    <dbReference type="NCBI Taxonomy" id="304241"/>
    <lineage>
        <taxon>Eukaryota</taxon>
        <taxon>Metazoa</taxon>
        <taxon>Ecdysozoa</taxon>
        <taxon>Arthropoda</taxon>
        <taxon>Hexapoda</taxon>
        <taxon>Insecta</taxon>
        <taxon>Pterygota</taxon>
        <taxon>Neoptera</taxon>
        <taxon>Endopterygota</taxon>
        <taxon>Diptera</taxon>
        <taxon>Brachycera</taxon>
        <taxon>Tabanomorpha</taxon>
        <taxon>Tabanoidea</taxon>
        <taxon>Tabanidae</taxon>
        <taxon>Tabanus</taxon>
    </lineage>
</organism>
<dbReference type="PANTHER" id="PTHR12842:SF6">
    <property type="entry name" value="FI01459P"/>
    <property type="match status" value="1"/>
</dbReference>
<name>A0A0K8TRS9_TABBR</name>
<feature type="compositionally biased region" description="Basic and acidic residues" evidence="4">
    <location>
        <begin position="326"/>
        <end position="335"/>
    </location>
</feature>
<feature type="compositionally biased region" description="Basic and acidic residues" evidence="4">
    <location>
        <begin position="244"/>
        <end position="256"/>
    </location>
</feature>
<feature type="compositionally biased region" description="Polar residues" evidence="4">
    <location>
        <begin position="99"/>
        <end position="109"/>
    </location>
</feature>
<feature type="compositionally biased region" description="Acidic residues" evidence="4">
    <location>
        <begin position="141"/>
        <end position="160"/>
    </location>
</feature>
<dbReference type="InterPro" id="IPR007998">
    <property type="entry name" value="DUF719"/>
</dbReference>
<feature type="coiled-coil region" evidence="3">
    <location>
        <begin position="394"/>
        <end position="421"/>
    </location>
</feature>
<dbReference type="PANTHER" id="PTHR12842">
    <property type="entry name" value="FI01459P"/>
    <property type="match status" value="1"/>
</dbReference>